<organism evidence="7 8">
    <name type="scientific">Carboxydothermus hydrogenoformans (strain ATCC BAA-161 / DSM 6008 / Z-2901)</name>
    <dbReference type="NCBI Taxonomy" id="246194"/>
    <lineage>
        <taxon>Bacteria</taxon>
        <taxon>Bacillati</taxon>
        <taxon>Bacillota</taxon>
        <taxon>Clostridia</taxon>
        <taxon>Thermoanaerobacterales</taxon>
        <taxon>Thermoanaerobacteraceae</taxon>
        <taxon>Carboxydothermus</taxon>
    </lineage>
</organism>
<dbReference type="SUPFAM" id="SSF55729">
    <property type="entry name" value="Acyl-CoA N-acyltransferases (Nat)"/>
    <property type="match status" value="1"/>
</dbReference>
<dbReference type="STRING" id="246194.CHY_0724"/>
<name>Q3AE56_CARHZ</name>
<dbReference type="NCBIfam" id="TIGR01575">
    <property type="entry name" value="rimI"/>
    <property type="match status" value="1"/>
</dbReference>
<dbReference type="FunCoup" id="Q3AE56">
    <property type="interactions" value="365"/>
</dbReference>
<dbReference type="PANTHER" id="PTHR43420:SF44">
    <property type="entry name" value="ACETYLTRANSFERASE YPEA"/>
    <property type="match status" value="1"/>
</dbReference>
<gene>
    <name evidence="7" type="primary">rimI</name>
    <name evidence="7" type="ordered locus">CHY_0724</name>
</gene>
<keyword evidence="8" id="KW-1185">Reference proteome</keyword>
<dbReference type="CDD" id="cd04301">
    <property type="entry name" value="NAT_SF"/>
    <property type="match status" value="1"/>
</dbReference>
<comment type="similarity">
    <text evidence="1 5">Belongs to the acetyltransferase family. RimI subfamily.</text>
</comment>
<keyword evidence="4 7" id="KW-0012">Acyltransferase</keyword>
<dbReference type="Gene3D" id="3.40.630.30">
    <property type="match status" value="1"/>
</dbReference>
<dbReference type="InterPro" id="IPR016181">
    <property type="entry name" value="Acyl_CoA_acyltransferase"/>
</dbReference>
<dbReference type="KEGG" id="chy:CHY_0724"/>
<dbReference type="EC" id="2.3.1.266" evidence="5"/>
<dbReference type="Proteomes" id="UP000002706">
    <property type="component" value="Chromosome"/>
</dbReference>
<evidence type="ECO:0000313" key="8">
    <source>
        <dbReference type="Proteomes" id="UP000002706"/>
    </source>
</evidence>
<comment type="catalytic activity">
    <reaction evidence="5">
        <text>N-terminal L-alanyl-[ribosomal protein bS18] + acetyl-CoA = N-terminal N(alpha)-acetyl-L-alanyl-[ribosomal protein bS18] + CoA + H(+)</text>
        <dbReference type="Rhea" id="RHEA:43756"/>
        <dbReference type="Rhea" id="RHEA-COMP:10676"/>
        <dbReference type="Rhea" id="RHEA-COMP:10677"/>
        <dbReference type="ChEBI" id="CHEBI:15378"/>
        <dbReference type="ChEBI" id="CHEBI:57287"/>
        <dbReference type="ChEBI" id="CHEBI:57288"/>
        <dbReference type="ChEBI" id="CHEBI:64718"/>
        <dbReference type="ChEBI" id="CHEBI:83683"/>
        <dbReference type="EC" id="2.3.1.266"/>
    </reaction>
</comment>
<evidence type="ECO:0000256" key="4">
    <source>
        <dbReference type="ARBA" id="ARBA00023315"/>
    </source>
</evidence>
<protein>
    <recommendedName>
        <fullName evidence="5">[Ribosomal protein bS18]-alanine N-acetyltransferase</fullName>
        <ecNumber evidence="5">2.3.1.266</ecNumber>
    </recommendedName>
</protein>
<comment type="function">
    <text evidence="5">Acetylates the N-terminal alanine of ribosomal protein bS18.</text>
</comment>
<evidence type="ECO:0000256" key="2">
    <source>
        <dbReference type="ARBA" id="ARBA00022490"/>
    </source>
</evidence>
<dbReference type="eggNOG" id="COG0456">
    <property type="taxonomic scope" value="Bacteria"/>
</dbReference>
<keyword evidence="3 7" id="KW-0808">Transferase</keyword>
<dbReference type="InterPro" id="IPR000182">
    <property type="entry name" value="GNAT_dom"/>
</dbReference>
<dbReference type="EMBL" id="CP000141">
    <property type="protein sequence ID" value="ABB15346.1"/>
    <property type="molecule type" value="Genomic_DNA"/>
</dbReference>
<reference evidence="7 8" key="1">
    <citation type="journal article" date="2005" name="PLoS Genet.">
        <title>Life in hot carbon monoxide: the complete genome sequence of Carboxydothermus hydrogenoformans Z-2901.</title>
        <authorList>
            <person name="Wu M."/>
            <person name="Ren Q."/>
            <person name="Durkin A.S."/>
            <person name="Daugherty S.C."/>
            <person name="Brinkac L.M."/>
            <person name="Dodson R.J."/>
            <person name="Madupu R."/>
            <person name="Sullivan S.A."/>
            <person name="Kolonay J.F."/>
            <person name="Haft D.H."/>
            <person name="Nelson W.C."/>
            <person name="Tallon L.J."/>
            <person name="Jones K.M."/>
            <person name="Ulrich L.E."/>
            <person name="Gonzalez J.M."/>
            <person name="Zhulin I.B."/>
            <person name="Robb F.T."/>
            <person name="Eisen J.A."/>
        </authorList>
    </citation>
    <scope>NUCLEOTIDE SEQUENCE [LARGE SCALE GENOMIC DNA]</scope>
    <source>
        <strain evidence="8">ATCC BAA-161 / DSM 6008 / Z-2901</strain>
    </source>
</reference>
<dbReference type="OrthoDB" id="9794566at2"/>
<comment type="subcellular location">
    <subcellularLocation>
        <location evidence="5">Cytoplasm</location>
    </subcellularLocation>
</comment>
<evidence type="ECO:0000313" key="7">
    <source>
        <dbReference type="EMBL" id="ABB15346.1"/>
    </source>
</evidence>
<proteinExistence type="inferred from homology"/>
<evidence type="ECO:0000256" key="3">
    <source>
        <dbReference type="ARBA" id="ARBA00022679"/>
    </source>
</evidence>
<dbReference type="Pfam" id="PF00583">
    <property type="entry name" value="Acetyltransf_1"/>
    <property type="match status" value="1"/>
</dbReference>
<evidence type="ECO:0000256" key="5">
    <source>
        <dbReference type="RuleBase" id="RU363094"/>
    </source>
</evidence>
<dbReference type="GO" id="GO:0008999">
    <property type="term" value="F:protein-N-terminal-alanine acetyltransferase activity"/>
    <property type="evidence" value="ECO:0007669"/>
    <property type="project" value="UniProtKB-EC"/>
</dbReference>
<dbReference type="GO" id="GO:0005737">
    <property type="term" value="C:cytoplasm"/>
    <property type="evidence" value="ECO:0007669"/>
    <property type="project" value="UniProtKB-SubCell"/>
</dbReference>
<dbReference type="AlphaFoldDB" id="Q3AE56"/>
<keyword evidence="2 5" id="KW-0963">Cytoplasm</keyword>
<dbReference type="InParanoid" id="Q3AE56"/>
<dbReference type="PROSITE" id="PS51186">
    <property type="entry name" value="GNAT"/>
    <property type="match status" value="1"/>
</dbReference>
<dbReference type="InterPro" id="IPR006464">
    <property type="entry name" value="AcTrfase_RimI/Ard1"/>
</dbReference>
<dbReference type="InterPro" id="IPR050680">
    <property type="entry name" value="YpeA/RimI_acetyltransf"/>
</dbReference>
<accession>Q3AE56</accession>
<dbReference type="PANTHER" id="PTHR43420">
    <property type="entry name" value="ACETYLTRANSFERASE"/>
    <property type="match status" value="1"/>
</dbReference>
<evidence type="ECO:0000259" key="6">
    <source>
        <dbReference type="PROSITE" id="PS51186"/>
    </source>
</evidence>
<sequence length="144" mass="16479">MELKDLPQVLDIEKLSYTNPWSKASFMYEITENPLATYLVAREGDKVIGYGGIWIVLDEAHITTLAVHPAYRRNGVGKSLLNALLDVAKNRKVRSIILEVRASNFPAQNLYQKFGFKPIGIRKKYYSRPEEDAIVMSLELKEDY</sequence>
<evidence type="ECO:0000256" key="1">
    <source>
        <dbReference type="ARBA" id="ARBA00005395"/>
    </source>
</evidence>
<feature type="domain" description="N-acetyltransferase" evidence="6">
    <location>
        <begin position="1"/>
        <end position="141"/>
    </location>
</feature>
<dbReference type="HOGENOM" id="CLU_013985_23_3_9"/>